<dbReference type="InterPro" id="IPR046080">
    <property type="entry name" value="DUF6098"/>
</dbReference>
<reference evidence="2" key="1">
    <citation type="submission" date="2020-07" db="EMBL/GenBank/DDBJ databases">
        <authorList>
            <person name="Tarantini F.S."/>
            <person name="Hong K.W."/>
            <person name="Chan K.G."/>
        </authorList>
    </citation>
    <scope>NUCLEOTIDE SEQUENCE</scope>
    <source>
        <strain evidence="2">32-07</strain>
    </source>
</reference>
<name>A0ABX8QSS5_9ACTN</name>
<accession>A0ABX8QSS5</accession>
<organism evidence="2 3">
    <name type="scientific">Actinomadura graeca</name>
    <dbReference type="NCBI Taxonomy" id="2750812"/>
    <lineage>
        <taxon>Bacteria</taxon>
        <taxon>Bacillati</taxon>
        <taxon>Actinomycetota</taxon>
        <taxon>Actinomycetes</taxon>
        <taxon>Streptosporangiales</taxon>
        <taxon>Thermomonosporaceae</taxon>
        <taxon>Actinomadura</taxon>
    </lineage>
</organism>
<dbReference type="Proteomes" id="UP001049518">
    <property type="component" value="Chromosome"/>
</dbReference>
<proteinExistence type="predicted"/>
<dbReference type="EMBL" id="CP059572">
    <property type="protein sequence ID" value="QXJ21845.1"/>
    <property type="molecule type" value="Genomic_DNA"/>
</dbReference>
<gene>
    <name evidence="2" type="ORF">AGRA3207_002746</name>
</gene>
<evidence type="ECO:0000313" key="2">
    <source>
        <dbReference type="EMBL" id="QXJ21845.1"/>
    </source>
</evidence>
<evidence type="ECO:0000313" key="3">
    <source>
        <dbReference type="Proteomes" id="UP001049518"/>
    </source>
</evidence>
<sequence>MDLPTLTTLDQLVRLLDEGGDLFIRWSRGPDADASNSSRDDLTGAPLPGLSANPLAVEEWWPPRPLRLWAARRLHDYSHLEKDKGPGVRPWVLEGEERGRGPDNEPLVHCLRPVAWVAEDVLWEAERLVAEQDGDWGALRRSAPGGRPPRR</sequence>
<dbReference type="Pfam" id="PF19593">
    <property type="entry name" value="DUF6098"/>
    <property type="match status" value="1"/>
</dbReference>
<protein>
    <submittedName>
        <fullName evidence="2">Uncharacterized protein</fullName>
    </submittedName>
</protein>
<keyword evidence="3" id="KW-1185">Reference proteome</keyword>
<dbReference type="RefSeq" id="WP_231335024.1">
    <property type="nucleotide sequence ID" value="NZ_CP059572.1"/>
</dbReference>
<feature type="region of interest" description="Disordered" evidence="1">
    <location>
        <begin position="86"/>
        <end position="105"/>
    </location>
</feature>
<evidence type="ECO:0000256" key="1">
    <source>
        <dbReference type="SAM" id="MobiDB-lite"/>
    </source>
</evidence>